<dbReference type="InterPro" id="IPR036895">
    <property type="entry name" value="Uracil-DNA_glycosylase-like_sf"/>
</dbReference>
<evidence type="ECO:0000313" key="2">
    <source>
        <dbReference type="Proteomes" id="UP000256424"/>
    </source>
</evidence>
<evidence type="ECO:0000313" key="1">
    <source>
        <dbReference type="EMBL" id="RDU73753.1"/>
    </source>
</evidence>
<gene>
    <name evidence="1" type="ORF">CQA66_00785</name>
</gene>
<proteinExistence type="predicted"/>
<evidence type="ECO:0008006" key="3">
    <source>
        <dbReference type="Google" id="ProtNLM"/>
    </source>
</evidence>
<dbReference type="Proteomes" id="UP000256424">
    <property type="component" value="Unassembled WGS sequence"/>
</dbReference>
<name>A0A3D8J8C3_9HELI</name>
<dbReference type="Gene3D" id="3.40.470.10">
    <property type="entry name" value="Uracil-DNA glycosylase-like domain"/>
    <property type="match status" value="1"/>
</dbReference>
<sequence>MPPKEILRLTYLRALLYRQELLGDCFVDFLQSDSSKTHSSFAPHTTAQRHNTTLDMEQQPKMQTLSALQTFHDLEKQVSHCKLCSLANMTHEKARFCGVLPNKHLSKTAQSPAKFPKIAFVVESLRLQHLGNSLQCLEQSKSNTMLQNIISKVMCLELESVFIFPLFKCAAMQDNAKLSLRIQKEGLSLERAICKDYLTFQLQFVDYVVFFGKRLCQDFFQADIHETKGKILQSRTATNHIVQAVCVRDIAEMIANPALKRETLLNCNLLKECLLSQGRD</sequence>
<dbReference type="RefSeq" id="WP_115582520.1">
    <property type="nucleotide sequence ID" value="NZ_NXLW01000001.1"/>
</dbReference>
<comment type="caution">
    <text evidence="1">The sequence shown here is derived from an EMBL/GenBank/DDBJ whole genome shotgun (WGS) entry which is preliminary data.</text>
</comment>
<keyword evidence="2" id="KW-1185">Reference proteome</keyword>
<accession>A0A3D8J8C3</accession>
<reference evidence="1 2" key="1">
    <citation type="submission" date="2018-04" db="EMBL/GenBank/DDBJ databases">
        <title>Novel Campyloabacter and Helicobacter Species and Strains.</title>
        <authorList>
            <person name="Mannion A.J."/>
            <person name="Shen Z."/>
            <person name="Fox J.G."/>
        </authorList>
    </citation>
    <scope>NUCLEOTIDE SEQUENCE [LARGE SCALE GENOMIC DNA]</scope>
    <source>
        <strain evidence="1 2">MIT 97-5075</strain>
    </source>
</reference>
<organism evidence="1 2">
    <name type="scientific">Helicobacter aurati</name>
    <dbReference type="NCBI Taxonomy" id="137778"/>
    <lineage>
        <taxon>Bacteria</taxon>
        <taxon>Pseudomonadati</taxon>
        <taxon>Campylobacterota</taxon>
        <taxon>Epsilonproteobacteria</taxon>
        <taxon>Campylobacterales</taxon>
        <taxon>Helicobacteraceae</taxon>
        <taxon>Helicobacter</taxon>
    </lineage>
</organism>
<dbReference type="EMBL" id="NXLW01000001">
    <property type="protein sequence ID" value="RDU73753.1"/>
    <property type="molecule type" value="Genomic_DNA"/>
</dbReference>
<protein>
    <recommendedName>
        <fullName evidence="3">Uracil-DNA glycosylase-like domain-containing protein</fullName>
    </recommendedName>
</protein>
<dbReference type="AlphaFoldDB" id="A0A3D8J8C3"/>